<sequence length="124" mass="14392">MRSDGTHDYTLSLDQVARHWRLGRRTVREMIRDGRLPAVRVGGQLRLCWRDVWRCEAGAMPARRAEDDYRRPLLTKKDVAASLAVSTRSVERLIAQGLPSRKVGQNTRIAPRDLEDWLDRQRET</sequence>
<name>A0A7S9LUI5_9RHOB</name>
<dbReference type="GO" id="GO:0003677">
    <property type="term" value="F:DNA binding"/>
    <property type="evidence" value="ECO:0007669"/>
    <property type="project" value="InterPro"/>
</dbReference>
<dbReference type="RefSeq" id="WP_196104839.1">
    <property type="nucleotide sequence ID" value="NZ_CP064942.1"/>
</dbReference>
<organism evidence="2 3">
    <name type="scientific">Pontivivens ytuae</name>
    <dbReference type="NCBI Taxonomy" id="2789856"/>
    <lineage>
        <taxon>Bacteria</taxon>
        <taxon>Pseudomonadati</taxon>
        <taxon>Pseudomonadota</taxon>
        <taxon>Alphaproteobacteria</taxon>
        <taxon>Rhodobacterales</taxon>
        <taxon>Paracoccaceae</taxon>
        <taxon>Pontivivens</taxon>
    </lineage>
</organism>
<gene>
    <name evidence="2" type="ORF">I0K15_07545</name>
</gene>
<dbReference type="SUPFAM" id="SSF46955">
    <property type="entry name" value="Putative DNA-binding domain"/>
    <property type="match status" value="2"/>
</dbReference>
<evidence type="ECO:0000259" key="1">
    <source>
        <dbReference type="Pfam" id="PF12728"/>
    </source>
</evidence>
<reference evidence="2 3" key="1">
    <citation type="submission" date="2020-11" db="EMBL/GenBank/DDBJ databases">
        <title>Description of Pontivivens ytuae sp. nov. isolated from deep sea sediment of Mariana Trench.</title>
        <authorList>
            <person name="Wang Z."/>
            <person name="Sun Q.-L."/>
            <person name="Xu X.-D."/>
            <person name="Tang Y.-Z."/>
            <person name="Zhang J."/>
        </authorList>
    </citation>
    <scope>NUCLEOTIDE SEQUENCE [LARGE SCALE GENOMIC DNA]</scope>
    <source>
        <strain evidence="2 3">MT2928</strain>
    </source>
</reference>
<dbReference type="NCBIfam" id="TIGR01764">
    <property type="entry name" value="excise"/>
    <property type="match status" value="1"/>
</dbReference>
<proteinExistence type="predicted"/>
<dbReference type="EMBL" id="CP064942">
    <property type="protein sequence ID" value="QPH55577.1"/>
    <property type="molecule type" value="Genomic_DNA"/>
</dbReference>
<dbReference type="InterPro" id="IPR041657">
    <property type="entry name" value="HTH_17"/>
</dbReference>
<dbReference type="InterPro" id="IPR009061">
    <property type="entry name" value="DNA-bd_dom_put_sf"/>
</dbReference>
<evidence type="ECO:0000313" key="2">
    <source>
        <dbReference type="EMBL" id="QPH55577.1"/>
    </source>
</evidence>
<dbReference type="Proteomes" id="UP000594800">
    <property type="component" value="Chromosome"/>
</dbReference>
<dbReference type="Pfam" id="PF12728">
    <property type="entry name" value="HTH_17"/>
    <property type="match status" value="2"/>
</dbReference>
<accession>A0A7S9LUI5</accession>
<feature type="domain" description="Helix-turn-helix" evidence="1">
    <location>
        <begin position="11"/>
        <end position="46"/>
    </location>
</feature>
<protein>
    <submittedName>
        <fullName evidence="2">Helix-turn-helix domain-containing protein</fullName>
    </submittedName>
</protein>
<dbReference type="KEGG" id="poz:I0K15_07545"/>
<evidence type="ECO:0000313" key="3">
    <source>
        <dbReference type="Proteomes" id="UP000594800"/>
    </source>
</evidence>
<keyword evidence="3" id="KW-1185">Reference proteome</keyword>
<dbReference type="InterPro" id="IPR010093">
    <property type="entry name" value="SinI_DNA-bd"/>
</dbReference>
<feature type="domain" description="Helix-turn-helix" evidence="1">
    <location>
        <begin position="73"/>
        <end position="122"/>
    </location>
</feature>
<dbReference type="AlphaFoldDB" id="A0A7S9LUI5"/>